<feature type="compositionally biased region" description="Polar residues" evidence="1">
    <location>
        <begin position="229"/>
        <end position="239"/>
    </location>
</feature>
<keyword evidence="5" id="KW-1185">Reference proteome</keyword>
<feature type="region of interest" description="Disordered" evidence="1">
    <location>
        <begin position="189"/>
        <end position="328"/>
    </location>
</feature>
<evidence type="ECO:0000259" key="3">
    <source>
        <dbReference type="PROSITE" id="PS51840"/>
    </source>
</evidence>
<accession>A0A2P6N5L0</accession>
<dbReference type="InterPro" id="IPR019448">
    <property type="entry name" value="NT-C2"/>
</dbReference>
<feature type="compositionally biased region" description="Basic and acidic residues" evidence="1">
    <location>
        <begin position="258"/>
        <end position="285"/>
    </location>
</feature>
<dbReference type="OrthoDB" id="20149at2759"/>
<feature type="domain" description="C2 NT-type" evidence="3">
    <location>
        <begin position="1"/>
        <end position="148"/>
    </location>
</feature>
<feature type="region of interest" description="Disordered" evidence="1">
    <location>
        <begin position="355"/>
        <end position="419"/>
    </location>
</feature>
<name>A0A2P6N5L0_9EUKA</name>
<feature type="domain" description="Dilute" evidence="2">
    <location>
        <begin position="490"/>
        <end position="685"/>
    </location>
</feature>
<feature type="compositionally biased region" description="Basic and acidic residues" evidence="1">
    <location>
        <begin position="358"/>
        <end position="371"/>
    </location>
</feature>
<feature type="compositionally biased region" description="Low complexity" evidence="1">
    <location>
        <begin position="294"/>
        <end position="308"/>
    </location>
</feature>
<evidence type="ECO:0000313" key="4">
    <source>
        <dbReference type="EMBL" id="PRP79239.1"/>
    </source>
</evidence>
<dbReference type="PANTHER" id="PTHR16027:SF8">
    <property type="entry name" value="C2 NT-TYPE DOMAIN-CONTAINING PROTEIN-RELATED"/>
    <property type="match status" value="1"/>
</dbReference>
<dbReference type="PROSITE" id="PS51840">
    <property type="entry name" value="C2_NT"/>
    <property type="match status" value="1"/>
</dbReference>
<dbReference type="Pfam" id="PF10358">
    <property type="entry name" value="NT-C2"/>
    <property type="match status" value="1"/>
</dbReference>
<dbReference type="FunCoup" id="A0A2P6N5L0">
    <property type="interactions" value="63"/>
</dbReference>
<dbReference type="Pfam" id="PF01843">
    <property type="entry name" value="DIL"/>
    <property type="match status" value="1"/>
</dbReference>
<organism evidence="4 5">
    <name type="scientific">Planoprotostelium fungivorum</name>
    <dbReference type="NCBI Taxonomy" id="1890364"/>
    <lineage>
        <taxon>Eukaryota</taxon>
        <taxon>Amoebozoa</taxon>
        <taxon>Evosea</taxon>
        <taxon>Variosea</taxon>
        <taxon>Cavosteliida</taxon>
        <taxon>Cavosteliaceae</taxon>
        <taxon>Planoprotostelium</taxon>
    </lineage>
</organism>
<feature type="compositionally biased region" description="Acidic residues" evidence="1">
    <location>
        <begin position="207"/>
        <end position="216"/>
    </location>
</feature>
<evidence type="ECO:0000256" key="1">
    <source>
        <dbReference type="SAM" id="MobiDB-lite"/>
    </source>
</evidence>
<evidence type="ECO:0000313" key="5">
    <source>
        <dbReference type="Proteomes" id="UP000241769"/>
    </source>
</evidence>
<dbReference type="PROSITE" id="PS51126">
    <property type="entry name" value="DILUTE"/>
    <property type="match status" value="1"/>
</dbReference>
<comment type="caution">
    <text evidence="4">The sequence shown here is derived from an EMBL/GenBank/DDBJ whole genome shotgun (WGS) entry which is preliminary data.</text>
</comment>
<dbReference type="InterPro" id="IPR002710">
    <property type="entry name" value="Dilute_dom"/>
</dbReference>
<sequence length="707" mass="79437">MSRKKEKVKIEFTIVFQQLRELPKYTLGANLYIECKRGKKPKSLKTSKTFTTRDPTANLNGERLTWEVSMFQNPKTKAWEPKKKIVFTLKEQHPGLKNGEKKGSELFAATLQLTEYASPGLIKTEIVKFGTPKDKIKANLVIKIEAKFLKVGDQQLVKAGSDVVASASNPVIQQGSDMYELKPANDVTESNLSMSDDESADRASGFPEDDEDSEEEPPPKPRPSASAPLNNNKTRSVTMHSPPEDNSAEIAALQQEVEDLRRDKDRAQKKADKLQSELADAREQIEELSEELETLQSSNGNNSKISKSTTLQGSPDDSSELKDLRQDKSRLEKKLEKIQAELNETKAQNQQLLQTLKEGQEGRKSSEDTPKRPLLRPFSIAGNLRTPSNANDKNASGGSTPSSFSEPAPMSNGSEKSERTEEIFETILKAINNNTISNTEAEADELVQWLAFTINLFKVLRHGTLNIAVDKKLLKKTLKSKDLSQLDTLNRFLHNLKSLCFEVYCALLHSIYKHLETSLYNNLESLSRSKDVFELPPILVTTIKSLNGTGMSSYVTEAVISQIFEYIDSQLFNTLLKKTNMYKCGFGFKLKMMISKLEAASNKCIKQHLDINFQCSDHLYFIKEAANLLVMDKTIMSDSDVRNQMFSHLNINQIAYFLKYFEPDEVAPDAIPNSVKKAVNDDAKRQGGTMQMDHLHIEQINLVANLL</sequence>
<dbReference type="Gene3D" id="1.10.287.1490">
    <property type="match status" value="1"/>
</dbReference>
<dbReference type="PANTHER" id="PTHR16027">
    <property type="entry name" value="DILUTE DOMAIN-CONTAINING PROTEIN YPR089W"/>
    <property type="match status" value="1"/>
</dbReference>
<evidence type="ECO:0008006" key="6">
    <source>
        <dbReference type="Google" id="ProtNLM"/>
    </source>
</evidence>
<evidence type="ECO:0000259" key="2">
    <source>
        <dbReference type="PROSITE" id="PS51126"/>
    </source>
</evidence>
<dbReference type="SMART" id="SM01132">
    <property type="entry name" value="DIL"/>
    <property type="match status" value="1"/>
</dbReference>
<feature type="compositionally biased region" description="Basic and acidic residues" evidence="1">
    <location>
        <begin position="319"/>
        <end position="328"/>
    </location>
</feature>
<proteinExistence type="predicted"/>
<dbReference type="GO" id="GO:0051020">
    <property type="term" value="F:GTPase binding"/>
    <property type="evidence" value="ECO:0007669"/>
    <property type="project" value="TreeGrafter"/>
</dbReference>
<dbReference type="STRING" id="1890364.A0A2P6N5L0"/>
<dbReference type="InParanoid" id="A0A2P6N5L0"/>
<gene>
    <name evidence="4" type="ORF">PROFUN_13032</name>
</gene>
<dbReference type="Proteomes" id="UP000241769">
    <property type="component" value="Unassembled WGS sequence"/>
</dbReference>
<protein>
    <recommendedName>
        <fullName evidence="6">C2 NT-type domain-containing protein</fullName>
    </recommendedName>
</protein>
<reference evidence="4 5" key="1">
    <citation type="journal article" date="2018" name="Genome Biol. Evol.">
        <title>Multiple Roots of Fruiting Body Formation in Amoebozoa.</title>
        <authorList>
            <person name="Hillmann F."/>
            <person name="Forbes G."/>
            <person name="Novohradska S."/>
            <person name="Ferling I."/>
            <person name="Riege K."/>
            <person name="Groth M."/>
            <person name="Westermann M."/>
            <person name="Marz M."/>
            <person name="Spaller T."/>
            <person name="Winckler T."/>
            <person name="Schaap P."/>
            <person name="Glockner G."/>
        </authorList>
    </citation>
    <scope>NUCLEOTIDE SEQUENCE [LARGE SCALE GENOMIC DNA]</scope>
    <source>
        <strain evidence="4 5">Jena</strain>
    </source>
</reference>
<dbReference type="EMBL" id="MDYQ01000191">
    <property type="protein sequence ID" value="PRP79239.1"/>
    <property type="molecule type" value="Genomic_DNA"/>
</dbReference>
<dbReference type="InterPro" id="IPR052072">
    <property type="entry name" value="Vascular_dev_regulator"/>
</dbReference>
<feature type="compositionally biased region" description="Polar residues" evidence="1">
    <location>
        <begin position="385"/>
        <end position="405"/>
    </location>
</feature>
<dbReference type="AlphaFoldDB" id="A0A2P6N5L0"/>